<sequence length="164" mass="19520">MEKINVNSVLRAWHLVEALSPSGVNGIGDELGRSYFLDGQQRKKTEKVLFSERPWERHHLKDSEKNFIQFRYYLGCFEQHKLVSYLRNLFQNNEEMINRDQKMLFSISFLVDQTGNYVKDSVFVPVLMYVMKLITEHLEVTYEDLMTTFRDQLKLFEEQVDAIL</sequence>
<accession>A0A150F2R0</accession>
<evidence type="ECO:0000313" key="1">
    <source>
        <dbReference type="EMBL" id="KXZ13158.1"/>
    </source>
</evidence>
<protein>
    <submittedName>
        <fullName evidence="1">Uncharacterized protein</fullName>
    </submittedName>
</protein>
<dbReference type="STRING" id="1793963.AXI58_05650"/>
<comment type="caution">
    <text evidence="1">The sequence shown here is derived from an EMBL/GenBank/DDBJ whole genome shotgun (WGS) entry which is preliminary data.</text>
</comment>
<name>A0A150F2R0_9BACI</name>
<gene>
    <name evidence="1" type="ORF">AXI58_05650</name>
</gene>
<proteinExistence type="predicted"/>
<dbReference type="EMBL" id="LSBA01000039">
    <property type="protein sequence ID" value="KXZ13158.1"/>
    <property type="molecule type" value="Genomic_DNA"/>
</dbReference>
<organism evidence="1 2">
    <name type="scientific">Bacillus nakamurai</name>
    <dbReference type="NCBI Taxonomy" id="1793963"/>
    <lineage>
        <taxon>Bacteria</taxon>
        <taxon>Bacillati</taxon>
        <taxon>Bacillota</taxon>
        <taxon>Bacilli</taxon>
        <taxon>Bacillales</taxon>
        <taxon>Bacillaceae</taxon>
        <taxon>Bacillus</taxon>
    </lineage>
</organism>
<evidence type="ECO:0000313" key="2">
    <source>
        <dbReference type="Proteomes" id="UP000075430"/>
    </source>
</evidence>
<dbReference type="RefSeq" id="WP_061523384.1">
    <property type="nucleotide sequence ID" value="NZ_JARLZY010000012.1"/>
</dbReference>
<dbReference type="OrthoDB" id="9757917at2"/>
<keyword evidence="2" id="KW-1185">Reference proteome</keyword>
<dbReference type="Proteomes" id="UP000075430">
    <property type="component" value="Unassembled WGS sequence"/>
</dbReference>
<dbReference type="AlphaFoldDB" id="A0A150F2R0"/>
<reference evidence="2" key="1">
    <citation type="submission" date="2016-02" db="EMBL/GenBank/DDBJ databases">
        <authorList>
            <person name="Dunlap C."/>
        </authorList>
    </citation>
    <scope>NUCLEOTIDE SEQUENCE [LARGE SCALE GENOMIC DNA]</scope>
    <source>
        <strain evidence="2">NRRL B-41092</strain>
    </source>
</reference>